<dbReference type="Pfam" id="PF12900">
    <property type="entry name" value="Pyridox_ox_2"/>
    <property type="match status" value="1"/>
</dbReference>
<dbReference type="SUPFAM" id="SSF50475">
    <property type="entry name" value="FMN-binding split barrel"/>
    <property type="match status" value="1"/>
</dbReference>
<dbReference type="InterPro" id="IPR012349">
    <property type="entry name" value="Split_barrel_FMN-bd"/>
</dbReference>
<accession>A0A317N0T8</accession>
<organism evidence="1 2">
    <name type="scientific">Nocardia neocaledoniensis</name>
    <dbReference type="NCBI Taxonomy" id="236511"/>
    <lineage>
        <taxon>Bacteria</taxon>
        <taxon>Bacillati</taxon>
        <taxon>Actinomycetota</taxon>
        <taxon>Actinomycetes</taxon>
        <taxon>Mycobacteriales</taxon>
        <taxon>Nocardiaceae</taxon>
        <taxon>Nocardia</taxon>
    </lineage>
</organism>
<comment type="caution">
    <text evidence="1">The sequence shown here is derived from an EMBL/GenBank/DDBJ whole genome shotgun (WGS) entry which is preliminary data.</text>
</comment>
<dbReference type="InterPro" id="IPR024747">
    <property type="entry name" value="Pyridox_Oxase-rel"/>
</dbReference>
<reference evidence="1 2" key="1">
    <citation type="submission" date="2018-05" db="EMBL/GenBank/DDBJ databases">
        <title>Genomic Encyclopedia of Type Strains, Phase IV (KMG-IV): sequencing the most valuable type-strain genomes for metagenomic binning, comparative biology and taxonomic classification.</title>
        <authorList>
            <person name="Goeker M."/>
        </authorList>
    </citation>
    <scope>NUCLEOTIDE SEQUENCE [LARGE SCALE GENOMIC DNA]</scope>
    <source>
        <strain evidence="1 2">DSM 44717</strain>
    </source>
</reference>
<gene>
    <name evidence="1" type="ORF">DFR69_12322</name>
</gene>
<protein>
    <submittedName>
        <fullName evidence="1">Nitroimidazol reductase NimA-like FMN-containing flavoprotein (Pyridoxamine 5'-phosphate oxidase superfamily)</fullName>
    </submittedName>
</protein>
<proteinExistence type="predicted"/>
<dbReference type="AlphaFoldDB" id="A0A317N0T8"/>
<dbReference type="Gene3D" id="2.30.110.10">
    <property type="entry name" value="Electron Transport, Fmn-binding Protein, Chain A"/>
    <property type="match status" value="1"/>
</dbReference>
<sequence>MGSDGPNIEELAVDECWTLMRTGEIGRLAVWVDDHPDIFPLNYAVDHGTLVFRTARGTKMSAALADAPVALEVDGYLPETHQAWSVVVKGQAEGIREIDDLMDTVDLPLSPWQAGAKDFFLRLVPTTVTGRRFPVADPATWLTPLSTVRRSPSE</sequence>
<keyword evidence="2" id="KW-1185">Reference proteome</keyword>
<evidence type="ECO:0000313" key="1">
    <source>
        <dbReference type="EMBL" id="PWV66923.1"/>
    </source>
</evidence>
<dbReference type="Proteomes" id="UP000246410">
    <property type="component" value="Unassembled WGS sequence"/>
</dbReference>
<name>A0A317N0T8_9NOCA</name>
<dbReference type="RefSeq" id="WP_110041717.1">
    <property type="nucleotide sequence ID" value="NZ_QGTL01000023.1"/>
</dbReference>
<evidence type="ECO:0000313" key="2">
    <source>
        <dbReference type="Proteomes" id="UP000246410"/>
    </source>
</evidence>
<dbReference type="EMBL" id="QGTL01000023">
    <property type="protein sequence ID" value="PWV66923.1"/>
    <property type="molecule type" value="Genomic_DNA"/>
</dbReference>